<keyword evidence="4" id="KW-0560">Oxidoreductase</keyword>
<proteinExistence type="inferred from homology"/>
<evidence type="ECO:0000256" key="1">
    <source>
        <dbReference type="ARBA" id="ARBA00007097"/>
    </source>
</evidence>
<evidence type="ECO:0000313" key="8">
    <source>
        <dbReference type="EMBL" id="RQD84443.1"/>
    </source>
</evidence>
<sequence>MYKFQEIIESCIDCGKCHDACSVFMVTGNEDYTPQAKINVLSKIEAGEELSQHELDNIYLSTRCGACDDICPVNIPITQIIQYERELLGKRDLEPTKTSHISNNIMNKGSPGGMDRSARFDWVTEDLEIAENADLAYMAGCWVSYSQPQIAQCTIKLLNHAGIDVQILKDETCCGLFLIDNGNIEKATENASKYLEYLETQNIKRLLTSCPGCYHVIKNEYKKLGLNPSFEVVYALDLLKELFDDNIIVPKRPLDYNVSVRDACPIRDKKDVPRSILRSIGVNIKEMFNGQQVCCGGPAGLKPNFPKIAGDIALLSVNEYKKKADTLVSYCPFCLHHISDVCKSNEGENELEMKDVVELVAESVLDQ</sequence>
<dbReference type="AlphaFoldDB" id="A0A3R7YHY7"/>
<dbReference type="GO" id="GO:0046872">
    <property type="term" value="F:metal ion binding"/>
    <property type="evidence" value="ECO:0007669"/>
    <property type="project" value="UniProtKB-KW"/>
</dbReference>
<dbReference type="Proteomes" id="UP000284763">
    <property type="component" value="Unassembled WGS sequence"/>
</dbReference>
<dbReference type="InterPro" id="IPR051460">
    <property type="entry name" value="HdrC_iron-sulfur_subunit"/>
</dbReference>
<keyword evidence="6" id="KW-0411">Iron-sulfur</keyword>
<keyword evidence="2" id="KW-0004">4Fe-4S</keyword>
<evidence type="ECO:0000256" key="5">
    <source>
        <dbReference type="ARBA" id="ARBA00023004"/>
    </source>
</evidence>
<dbReference type="Gene3D" id="1.10.1060.10">
    <property type="entry name" value="Alpha-helical ferredoxin"/>
    <property type="match status" value="1"/>
</dbReference>
<dbReference type="PANTHER" id="PTHR43255:SF1">
    <property type="entry name" value="IRON-SULFUR-BINDING OXIDOREDUCTASE FADF-RELATED"/>
    <property type="match status" value="1"/>
</dbReference>
<evidence type="ECO:0000256" key="3">
    <source>
        <dbReference type="ARBA" id="ARBA00022723"/>
    </source>
</evidence>
<dbReference type="EMBL" id="QZAB01000361">
    <property type="protein sequence ID" value="RQD84443.1"/>
    <property type="molecule type" value="Genomic_DNA"/>
</dbReference>
<dbReference type="SUPFAM" id="SSF46548">
    <property type="entry name" value="alpha-helical ferredoxin"/>
    <property type="match status" value="1"/>
</dbReference>
<organism evidence="8 9">
    <name type="scientific">Methanosalsum natronophilum</name>
    <dbReference type="NCBI Taxonomy" id="768733"/>
    <lineage>
        <taxon>Archaea</taxon>
        <taxon>Methanobacteriati</taxon>
        <taxon>Methanobacteriota</taxon>
        <taxon>Stenosarchaea group</taxon>
        <taxon>Methanomicrobia</taxon>
        <taxon>Methanosarcinales</taxon>
        <taxon>Methanosarcinaceae</taxon>
        <taxon>Methanosalsum</taxon>
    </lineage>
</organism>
<name>A0A3R7YHY7_9EURY</name>
<accession>A0A3R7YHY7</accession>
<dbReference type="PANTHER" id="PTHR43255">
    <property type="entry name" value="IRON-SULFUR-BINDING OXIDOREDUCTASE FADF-RELATED-RELATED"/>
    <property type="match status" value="1"/>
</dbReference>
<comment type="caution">
    <text evidence="8">The sequence shown here is derived from an EMBL/GenBank/DDBJ whole genome shotgun (WGS) entry which is preliminary data.</text>
</comment>
<keyword evidence="3" id="KW-0479">Metal-binding</keyword>
<dbReference type="InterPro" id="IPR017896">
    <property type="entry name" value="4Fe4S_Fe-S-bd"/>
</dbReference>
<keyword evidence="5" id="KW-0408">Iron</keyword>
<dbReference type="GO" id="GO:0016491">
    <property type="term" value="F:oxidoreductase activity"/>
    <property type="evidence" value="ECO:0007669"/>
    <property type="project" value="UniProtKB-KW"/>
</dbReference>
<comment type="similarity">
    <text evidence="1">Belongs to the HdrC family.</text>
</comment>
<dbReference type="InterPro" id="IPR004017">
    <property type="entry name" value="Cys_rich_dom"/>
</dbReference>
<evidence type="ECO:0000259" key="7">
    <source>
        <dbReference type="PROSITE" id="PS51379"/>
    </source>
</evidence>
<evidence type="ECO:0000256" key="4">
    <source>
        <dbReference type="ARBA" id="ARBA00023002"/>
    </source>
</evidence>
<evidence type="ECO:0000256" key="6">
    <source>
        <dbReference type="ARBA" id="ARBA00023014"/>
    </source>
</evidence>
<gene>
    <name evidence="8" type="ORF">D5R95_05770</name>
</gene>
<dbReference type="Pfam" id="PF02754">
    <property type="entry name" value="CCG"/>
    <property type="match status" value="2"/>
</dbReference>
<evidence type="ECO:0000313" key="9">
    <source>
        <dbReference type="Proteomes" id="UP000284763"/>
    </source>
</evidence>
<evidence type="ECO:0000256" key="2">
    <source>
        <dbReference type="ARBA" id="ARBA00022485"/>
    </source>
</evidence>
<dbReference type="GO" id="GO:0005886">
    <property type="term" value="C:plasma membrane"/>
    <property type="evidence" value="ECO:0007669"/>
    <property type="project" value="TreeGrafter"/>
</dbReference>
<dbReference type="PROSITE" id="PS51379">
    <property type="entry name" value="4FE4S_FER_2"/>
    <property type="match status" value="1"/>
</dbReference>
<reference evidence="8 9" key="1">
    <citation type="submission" date="2018-08" db="EMBL/GenBank/DDBJ databases">
        <title>The metabolism and importance of syntrophic acetate oxidation coupled to methane or sulfide production in haloalkaline environments.</title>
        <authorList>
            <person name="Timmers P.H.A."/>
            <person name="Vavourakis C.D."/>
            <person name="Sorokin D.Y."/>
            <person name="Sinninghe Damste J.S."/>
            <person name="Muyzer G."/>
            <person name="Stams A.J.M."/>
            <person name="Plugge C.M."/>
        </authorList>
    </citation>
    <scope>NUCLEOTIDE SEQUENCE [LARGE SCALE GENOMIC DNA]</scope>
    <source>
        <strain evidence="8">MSAO_Arc3</strain>
    </source>
</reference>
<dbReference type="GO" id="GO:0051539">
    <property type="term" value="F:4 iron, 4 sulfur cluster binding"/>
    <property type="evidence" value="ECO:0007669"/>
    <property type="project" value="UniProtKB-KW"/>
</dbReference>
<feature type="domain" description="4Fe-4S ferredoxin-type" evidence="7">
    <location>
        <begin position="2"/>
        <end position="31"/>
    </location>
</feature>
<dbReference type="Pfam" id="PF13183">
    <property type="entry name" value="Fer4_8"/>
    <property type="match status" value="1"/>
</dbReference>
<protein>
    <submittedName>
        <fullName evidence="8">(Fe-S)-binding protein</fullName>
    </submittedName>
</protein>
<dbReference type="InterPro" id="IPR009051">
    <property type="entry name" value="Helical_ferredxn"/>
</dbReference>